<reference evidence="3" key="1">
    <citation type="submission" date="2023-12" db="EMBL/GenBank/DDBJ databases">
        <title>Novel isolates from deep terrestrial aquifers shed light on the physiology and ecology of the class Limnochordia.</title>
        <authorList>
            <person name="Karnachuk O.V."/>
            <person name="Lukina A.P."/>
            <person name="Avakyan M.R."/>
            <person name="Kadnikov V."/>
            <person name="Begmatov S."/>
            <person name="Beletsky A.V."/>
            <person name="Mardanov A.V."/>
            <person name="Ravin N.V."/>
        </authorList>
    </citation>
    <scope>NUCLEOTIDE SEQUENCE [LARGE SCALE GENOMIC DNA]</scope>
    <source>
        <strain evidence="3">LN</strain>
    </source>
</reference>
<evidence type="ECO:0000259" key="1">
    <source>
        <dbReference type="Pfam" id="PF03235"/>
    </source>
</evidence>
<sequence>MNGAAEFDSTKKQLHQSLKDIAEGKIQLPDFQRGWVWDDHRIRSLLGSVAKSYPIGTLMMLEAGNQEVRLRPRPIEGVALNGAVQPELFILDGQQRLTALYQALCSGAPVETRDEKGKPVKRWYYIDIAKALDDRVDKEEAIVGLPEDRIIRGFGGEIVLDVSTPEVEYEKGLFPLSKVFDCAEWRWAYAEYWNHHPEKTRQFDRFDREVIKRFEQYWVPVITLSRQTPKEAVCQVFEKVNTGGVPLTVFELLTAIYAAEDFSLRADWEKRRKEMSREPVLRTVEATDFLQAVTLVATYRAREAQLSQGMDPRAARPVSCKRGDILDLPLRTYQESADAVTEGFLKAARLLFSQKISRTKDLPYRTQLVPLAAILTVLGPEADLDGVKAKIVRWYWCGVLGELYGGALESRFARDLPEVVEWVRGGAEPSTVRDANFMPERLLTLRTRNSAAYKGLYVLLLREGALDFQSGELIADRAYYDDTIDIHHIFPRRWCDEQGIDPQRCESIVNKTALSSRTNREIGGTAPSIYLPRLEKKAGITPPRMDEILRSHLIEPSAIRQDDFDAFYRARESALLRYIERVMGKPVAASPEPAA</sequence>
<name>A0ABZ1BLL7_9FIRM</name>
<dbReference type="PANTHER" id="PTHR37292:SF2">
    <property type="entry name" value="DUF262 DOMAIN-CONTAINING PROTEIN"/>
    <property type="match status" value="1"/>
</dbReference>
<protein>
    <submittedName>
        <fullName evidence="2">DUF262 domain-containing protein</fullName>
    </submittedName>
</protein>
<feature type="domain" description="GmrSD restriction endonucleases N-terminal" evidence="1">
    <location>
        <begin position="18"/>
        <end position="257"/>
    </location>
</feature>
<dbReference type="RefSeq" id="WP_324667966.1">
    <property type="nucleotide sequence ID" value="NZ_CP141614.1"/>
</dbReference>
<accession>A0ABZ1BLL7</accession>
<evidence type="ECO:0000313" key="2">
    <source>
        <dbReference type="EMBL" id="WRP13722.1"/>
    </source>
</evidence>
<proteinExistence type="predicted"/>
<dbReference type="Proteomes" id="UP001333102">
    <property type="component" value="Chromosome"/>
</dbReference>
<dbReference type="EMBL" id="CP141614">
    <property type="protein sequence ID" value="WRP13722.1"/>
    <property type="molecule type" value="Genomic_DNA"/>
</dbReference>
<evidence type="ECO:0000313" key="3">
    <source>
        <dbReference type="Proteomes" id="UP001333102"/>
    </source>
</evidence>
<organism evidence="2 3">
    <name type="scientific">Geochorda subterranea</name>
    <dbReference type="NCBI Taxonomy" id="3109564"/>
    <lineage>
        <taxon>Bacteria</taxon>
        <taxon>Bacillati</taxon>
        <taxon>Bacillota</taxon>
        <taxon>Limnochordia</taxon>
        <taxon>Limnochordales</taxon>
        <taxon>Geochordaceae</taxon>
        <taxon>Geochorda</taxon>
    </lineage>
</organism>
<dbReference type="PANTHER" id="PTHR37292">
    <property type="entry name" value="VNG6097C"/>
    <property type="match status" value="1"/>
</dbReference>
<gene>
    <name evidence="2" type="ORF">VLY81_09750</name>
</gene>
<dbReference type="InterPro" id="IPR004919">
    <property type="entry name" value="GmrSD_N"/>
</dbReference>
<dbReference type="Pfam" id="PF03235">
    <property type="entry name" value="GmrSD_N"/>
    <property type="match status" value="1"/>
</dbReference>
<keyword evidence="3" id="KW-1185">Reference proteome</keyword>